<comment type="caution">
    <text evidence="2">The sequence shown here is derived from an EMBL/GenBank/DDBJ whole genome shotgun (WGS) entry which is preliminary data.</text>
</comment>
<dbReference type="InterPro" id="IPR016024">
    <property type="entry name" value="ARM-type_fold"/>
</dbReference>
<sequence>MSILTEHDAVQAQVALTCGDPNEKGSNTTTSFSPLRRRRSSVSSSASLSSRWPDSSSTSASSQSGRSVLEDDQIRSIFKSLKNVTIADHGLEELAPSSKELKRSPPPKPKRLSSEDRLNPTAVPFVPGASPTQQDFEVISTHSPYNAGGEYMPPPGLPPPPELPPQKPVEGALTTVQLEHPSHLPPPEYAPCDQPPPWSNAFASGINPAIDVQIREFHAHAAVTSNPKWTEDELAIFASQISTHAYFATEDPEHTTAQFALFILQALQATHGEMLAQSFLWNLRQHAMQAFMTSWDPASLDPAHHHPVQLSAHVISAISLARFIGDLFSYGLLPQAHVMNCISKIMETTFSEEHIVALGYLAQRSGPELWMAFESLERKPDFIKAGNFLRQYEESERPLWDGKLTLRTLYINKAIAKAKLKGEDHHLHAPNLCDDTRAMGEHPASKIVDVIECFPVVVAIAAIL</sequence>
<reference evidence="2" key="1">
    <citation type="submission" date="2022-06" db="EMBL/GenBank/DDBJ databases">
        <title>Genome Sequence of Candolleomyces eurysporus.</title>
        <authorList>
            <person name="Buettner E."/>
        </authorList>
    </citation>
    <scope>NUCLEOTIDE SEQUENCE</scope>
    <source>
        <strain evidence="2">VTCC 930004</strain>
    </source>
</reference>
<dbReference type="Proteomes" id="UP001140091">
    <property type="component" value="Unassembled WGS sequence"/>
</dbReference>
<name>A0A9W8J281_9AGAR</name>
<dbReference type="OrthoDB" id="2964835at2759"/>
<proteinExistence type="predicted"/>
<feature type="region of interest" description="Disordered" evidence="1">
    <location>
        <begin position="16"/>
        <end position="71"/>
    </location>
</feature>
<dbReference type="EMBL" id="JANBPK010001085">
    <property type="protein sequence ID" value="KAJ2926074.1"/>
    <property type="molecule type" value="Genomic_DNA"/>
</dbReference>
<evidence type="ECO:0000313" key="2">
    <source>
        <dbReference type="EMBL" id="KAJ2926074.1"/>
    </source>
</evidence>
<dbReference type="AlphaFoldDB" id="A0A9W8J281"/>
<feature type="compositionally biased region" description="Low complexity" evidence="1">
    <location>
        <begin position="41"/>
        <end position="67"/>
    </location>
</feature>
<accession>A0A9W8J281</accession>
<evidence type="ECO:0000256" key="1">
    <source>
        <dbReference type="SAM" id="MobiDB-lite"/>
    </source>
</evidence>
<protein>
    <submittedName>
        <fullName evidence="2">Uncharacterized protein</fullName>
    </submittedName>
</protein>
<dbReference type="SUPFAM" id="SSF48371">
    <property type="entry name" value="ARM repeat"/>
    <property type="match status" value="1"/>
</dbReference>
<evidence type="ECO:0000313" key="3">
    <source>
        <dbReference type="Proteomes" id="UP001140091"/>
    </source>
</evidence>
<keyword evidence="3" id="KW-1185">Reference proteome</keyword>
<gene>
    <name evidence="2" type="ORF">H1R20_g11014</name>
</gene>
<feature type="non-terminal residue" evidence="2">
    <location>
        <position position="464"/>
    </location>
</feature>
<organism evidence="2 3">
    <name type="scientific">Candolleomyces eurysporus</name>
    <dbReference type="NCBI Taxonomy" id="2828524"/>
    <lineage>
        <taxon>Eukaryota</taxon>
        <taxon>Fungi</taxon>
        <taxon>Dikarya</taxon>
        <taxon>Basidiomycota</taxon>
        <taxon>Agaricomycotina</taxon>
        <taxon>Agaricomycetes</taxon>
        <taxon>Agaricomycetidae</taxon>
        <taxon>Agaricales</taxon>
        <taxon>Agaricineae</taxon>
        <taxon>Psathyrellaceae</taxon>
        <taxon>Candolleomyces</taxon>
    </lineage>
</organism>
<feature type="region of interest" description="Disordered" evidence="1">
    <location>
        <begin position="95"/>
        <end position="131"/>
    </location>
</feature>